<dbReference type="OrthoDB" id="9773892at2"/>
<comment type="caution">
    <text evidence="19">The sequence shown here is derived from an EMBL/GenBank/DDBJ whole genome shotgun (WGS) entry which is preliminary data.</text>
</comment>
<evidence type="ECO:0000256" key="14">
    <source>
        <dbReference type="ARBA" id="ARBA00075285"/>
    </source>
</evidence>
<keyword evidence="5" id="KW-0378">Hydrolase</keyword>
<dbReference type="Pfam" id="PF07687">
    <property type="entry name" value="M20_dimer"/>
    <property type="match status" value="1"/>
</dbReference>
<comment type="cofactor">
    <cofactor evidence="2">
        <name>Zn(2+)</name>
        <dbReference type="ChEBI" id="CHEBI:29105"/>
    </cofactor>
</comment>
<evidence type="ECO:0000256" key="1">
    <source>
        <dbReference type="ARBA" id="ARBA00001941"/>
    </source>
</evidence>
<comment type="cofactor">
    <cofactor evidence="1">
        <name>Co(2+)</name>
        <dbReference type="ChEBI" id="CHEBI:48828"/>
    </cofactor>
</comment>
<dbReference type="GO" id="GO:0006508">
    <property type="term" value="P:proteolysis"/>
    <property type="evidence" value="ECO:0007669"/>
    <property type="project" value="UniProtKB-KW"/>
</dbReference>
<protein>
    <recommendedName>
        <fullName evidence="13">Cytosol non-specific dipeptidase</fullName>
        <ecNumber evidence="10">3.4.13.18</ecNumber>
    </recommendedName>
    <alternativeName>
        <fullName evidence="16">Aminoacyl-histidine dipeptidase</fullName>
    </alternativeName>
    <alternativeName>
        <fullName evidence="15">Beta-alanyl-histidine dipeptidase</fullName>
    </alternativeName>
    <alternativeName>
        <fullName evidence="14">Carnosinase</fullName>
    </alternativeName>
    <alternativeName>
        <fullName evidence="11">Peptidase D</fullName>
    </alternativeName>
    <alternativeName>
        <fullName evidence="17">Xaa-His dipeptidase</fullName>
    </alternativeName>
</protein>
<dbReference type="InterPro" id="IPR001160">
    <property type="entry name" value="Peptidase_M20C"/>
</dbReference>
<comment type="similarity">
    <text evidence="12">Belongs to the peptidase M20C family.</text>
</comment>
<keyword evidence="6" id="KW-0862">Zinc</keyword>
<dbReference type="PANTHER" id="PTHR43501">
    <property type="entry name" value="CYTOSOL NON-SPECIFIC DIPEPTIDASE"/>
    <property type="match status" value="1"/>
</dbReference>
<dbReference type="AlphaFoldDB" id="A0A4U5TTA1"/>
<evidence type="ECO:0000256" key="13">
    <source>
        <dbReference type="ARBA" id="ARBA00071271"/>
    </source>
</evidence>
<evidence type="ECO:0000256" key="3">
    <source>
        <dbReference type="ARBA" id="ARBA00022670"/>
    </source>
</evidence>
<evidence type="ECO:0000313" key="19">
    <source>
        <dbReference type="EMBL" id="TKS57590.1"/>
    </source>
</evidence>
<keyword evidence="7" id="KW-0482">Metalloprotease</keyword>
<evidence type="ECO:0000256" key="15">
    <source>
        <dbReference type="ARBA" id="ARBA00076004"/>
    </source>
</evidence>
<dbReference type="PIRSF" id="PIRSF016599">
    <property type="entry name" value="Xaa-His_dipept"/>
    <property type="match status" value="1"/>
</dbReference>
<dbReference type="GO" id="GO:0070573">
    <property type="term" value="F:metallodipeptidase activity"/>
    <property type="evidence" value="ECO:0007669"/>
    <property type="project" value="TreeGrafter"/>
</dbReference>
<evidence type="ECO:0000256" key="7">
    <source>
        <dbReference type="ARBA" id="ARBA00023049"/>
    </source>
</evidence>
<keyword evidence="8" id="KW-0170">Cobalt</keyword>
<dbReference type="FunFam" id="3.40.630.10:FF:000015">
    <property type="entry name" value="Aminoacyl-histidine dipeptidase PepD"/>
    <property type="match status" value="1"/>
</dbReference>
<evidence type="ECO:0000256" key="11">
    <source>
        <dbReference type="ARBA" id="ARBA00044252"/>
    </source>
</evidence>
<evidence type="ECO:0000256" key="12">
    <source>
        <dbReference type="ARBA" id="ARBA00061423"/>
    </source>
</evidence>
<evidence type="ECO:0000259" key="18">
    <source>
        <dbReference type="Pfam" id="PF07687"/>
    </source>
</evidence>
<dbReference type="InterPro" id="IPR002933">
    <property type="entry name" value="Peptidase_M20"/>
</dbReference>
<dbReference type="GO" id="GO:0005829">
    <property type="term" value="C:cytosol"/>
    <property type="evidence" value="ECO:0007669"/>
    <property type="project" value="TreeGrafter"/>
</dbReference>
<evidence type="ECO:0000256" key="6">
    <source>
        <dbReference type="ARBA" id="ARBA00022833"/>
    </source>
</evidence>
<dbReference type="CDD" id="cd03890">
    <property type="entry name" value="M20_pepD"/>
    <property type="match status" value="1"/>
</dbReference>
<feature type="domain" description="Peptidase M20 dimerisation" evidence="18">
    <location>
        <begin position="210"/>
        <end position="293"/>
    </location>
</feature>
<dbReference type="FunFam" id="3.40.630.10:FF:000018">
    <property type="entry name" value="Aminoacyl-histidine dipeptidase PepD"/>
    <property type="match status" value="1"/>
</dbReference>
<proteinExistence type="inferred from homology"/>
<keyword evidence="20" id="KW-1185">Reference proteome</keyword>
<comment type="catalytic activity">
    <reaction evidence="9">
        <text>Hydrolysis of dipeptides, preferentially hydrophobic dipeptides including prolyl amino acids.</text>
        <dbReference type="EC" id="3.4.13.18"/>
    </reaction>
</comment>
<keyword evidence="3" id="KW-0645">Protease</keyword>
<sequence length="487" mass="53446">MLNMLNDIEPKIVWDHFSQLNAVPRPSKQEERVIQFMIDFGKNLGLETLKDKAGNVIIKKPATPGFENKKTVVLQSHLDMVHQKNEDTSFDFNTQGIEMYVDGDWVKAKGTTLGADNGLGVAAIMSILASDDIKHPAVEALFTVDEETGMTGAKKLDPNILDGEILLNLDTEEDDEIGIGCAGGVDITATRFYIEESIPENTTAFQIVVKSLQGGHSGMDIIKGLANANKILTRLLFKAHQDYNMRLSKFVGGGLRNAIPRESTGIFVIANDDIDAFKASFKNLTEEIQSEYQSLEPQMSIQLKACGTPKSILSSDVQDLIIKSLQAAHNGVYRMSPDIDGLVETSNNIAKVHIEKGKIEISCLTRSSVDSGKWDLAHSLESVFDLAGCRVKFSGDYPGWTPNPKSEILKVLDMLYQNNFGEKANIAACHAGLECGILGSHYPEMDMVSFGPTIRGAHSPDERASISSTQKFWAFLKDILNHIPVKS</sequence>
<dbReference type="SUPFAM" id="SSF53187">
    <property type="entry name" value="Zn-dependent exopeptidases"/>
    <property type="match status" value="1"/>
</dbReference>
<evidence type="ECO:0000256" key="4">
    <source>
        <dbReference type="ARBA" id="ARBA00022723"/>
    </source>
</evidence>
<organism evidence="19 20">
    <name type="scientific">Mesohalobacter halotolerans</name>
    <dbReference type="NCBI Taxonomy" id="1883405"/>
    <lineage>
        <taxon>Bacteria</taxon>
        <taxon>Pseudomonadati</taxon>
        <taxon>Bacteroidota</taxon>
        <taxon>Flavobacteriia</taxon>
        <taxon>Flavobacteriales</taxon>
        <taxon>Flavobacteriaceae</taxon>
        <taxon>Mesohalobacter</taxon>
    </lineage>
</organism>
<evidence type="ECO:0000256" key="9">
    <source>
        <dbReference type="ARBA" id="ARBA00036421"/>
    </source>
</evidence>
<evidence type="ECO:0000256" key="10">
    <source>
        <dbReference type="ARBA" id="ARBA00038976"/>
    </source>
</evidence>
<dbReference type="GO" id="GO:0046872">
    <property type="term" value="F:metal ion binding"/>
    <property type="evidence" value="ECO:0007669"/>
    <property type="project" value="UniProtKB-KW"/>
</dbReference>
<dbReference type="Gene3D" id="3.40.630.10">
    <property type="entry name" value="Zn peptidases"/>
    <property type="match status" value="2"/>
</dbReference>
<evidence type="ECO:0000256" key="8">
    <source>
        <dbReference type="ARBA" id="ARBA00023285"/>
    </source>
</evidence>
<dbReference type="PRINTS" id="PR00934">
    <property type="entry name" value="XHISDIPTASE"/>
</dbReference>
<name>A0A4U5TTA1_9FLAO</name>
<gene>
    <name evidence="19" type="ORF">FCN74_04005</name>
</gene>
<accession>A0A4U5TTA1</accession>
<reference evidence="19 20" key="1">
    <citation type="submission" date="2019-04" db="EMBL/GenBank/DDBJ databases">
        <title>Psychroflexus halotolerans sp. nov., isolated from a marine solar saltern.</title>
        <authorList>
            <person name="Feng X."/>
        </authorList>
    </citation>
    <scope>NUCLEOTIDE SEQUENCE [LARGE SCALE GENOMIC DNA]</scope>
    <source>
        <strain evidence="19 20">WDS2C27</strain>
    </source>
</reference>
<evidence type="ECO:0000256" key="16">
    <source>
        <dbReference type="ARBA" id="ARBA00077688"/>
    </source>
</evidence>
<evidence type="ECO:0000256" key="5">
    <source>
        <dbReference type="ARBA" id="ARBA00022801"/>
    </source>
</evidence>
<dbReference type="Pfam" id="PF01546">
    <property type="entry name" value="Peptidase_M20"/>
    <property type="match status" value="1"/>
</dbReference>
<evidence type="ECO:0000256" key="17">
    <source>
        <dbReference type="ARBA" id="ARBA00078074"/>
    </source>
</evidence>
<dbReference type="Proteomes" id="UP000306552">
    <property type="component" value="Unassembled WGS sequence"/>
</dbReference>
<evidence type="ECO:0000256" key="2">
    <source>
        <dbReference type="ARBA" id="ARBA00001947"/>
    </source>
</evidence>
<evidence type="ECO:0000313" key="20">
    <source>
        <dbReference type="Proteomes" id="UP000306552"/>
    </source>
</evidence>
<dbReference type="InterPro" id="IPR011650">
    <property type="entry name" value="Peptidase_M20_dimer"/>
</dbReference>
<dbReference type="EC" id="3.4.13.18" evidence="10"/>
<dbReference type="EMBL" id="SWMU01000001">
    <property type="protein sequence ID" value="TKS57590.1"/>
    <property type="molecule type" value="Genomic_DNA"/>
</dbReference>
<dbReference type="PANTHER" id="PTHR43501:SF1">
    <property type="entry name" value="CYTOSOL NON-SPECIFIC DIPEPTIDASE"/>
    <property type="match status" value="1"/>
</dbReference>
<keyword evidence="4" id="KW-0479">Metal-binding</keyword>
<dbReference type="NCBIfam" id="TIGR01893">
    <property type="entry name" value="aa-his-dipept"/>
    <property type="match status" value="1"/>
</dbReference>